<organismHost>
    <name type="scientific">Macaca leonina</name>
    <name type="common">Northern pig-tailed macaque</name>
    <name type="synonym">Macaca nemestrina leonina</name>
    <dbReference type="NCBI Taxonomy" id="90387"/>
</organismHost>
<keyword evidence="9" id="KW-1039">Host endosome</keyword>
<evidence type="ECO:0000256" key="13">
    <source>
        <dbReference type="SAM" id="MobiDB-lite"/>
    </source>
</evidence>
<keyword evidence="10 14" id="KW-0472">Membrane</keyword>
<evidence type="ECO:0000256" key="7">
    <source>
        <dbReference type="ARBA" id="ARBA00022879"/>
    </source>
</evidence>
<dbReference type="InterPro" id="IPR000785">
    <property type="entry name" value="Herpes_glycop_M"/>
</dbReference>
<proteinExistence type="inferred from homology"/>
<feature type="transmembrane region" description="Helical" evidence="14">
    <location>
        <begin position="160"/>
        <end position="182"/>
    </location>
</feature>
<evidence type="ECO:0000256" key="4">
    <source>
        <dbReference type="ARBA" id="ARBA00022812"/>
    </source>
</evidence>
<keyword evidence="6" id="KW-1043">Host membrane</keyword>
<evidence type="ECO:0000256" key="2">
    <source>
        <dbReference type="ARBA" id="ARBA00022562"/>
    </source>
</evidence>
<evidence type="ECO:0000256" key="14">
    <source>
        <dbReference type="SAM" id="Phobius"/>
    </source>
</evidence>
<evidence type="ECO:0000256" key="8">
    <source>
        <dbReference type="ARBA" id="ARBA00022989"/>
    </source>
</evidence>
<evidence type="ECO:0000256" key="9">
    <source>
        <dbReference type="ARBA" id="ARBA00023046"/>
    </source>
</evidence>
<dbReference type="Pfam" id="PF01528">
    <property type="entry name" value="Herpes_glycop"/>
    <property type="match status" value="1"/>
</dbReference>
<feature type="transmembrane region" description="Helical" evidence="14">
    <location>
        <begin position="218"/>
        <end position="240"/>
    </location>
</feature>
<evidence type="ECO:0000256" key="5">
    <source>
        <dbReference type="ARBA" id="ARBA00022844"/>
    </source>
</evidence>
<organismHost>
    <name type="scientific">Macaca mulatta</name>
    <name type="common">Rhesus macaque</name>
    <dbReference type="NCBI Taxonomy" id="9544"/>
</organismHost>
<organism evidence="15 16">
    <name type="scientific">Cercopithecine herpesvirus 1</name>
    <name type="common">CeHV-1</name>
    <name type="synonym">Simian herpes B virus</name>
    <dbReference type="NCBI Taxonomy" id="10325"/>
    <lineage>
        <taxon>Viruses</taxon>
        <taxon>Duplodnaviria</taxon>
        <taxon>Heunggongvirae</taxon>
        <taxon>Peploviricota</taxon>
        <taxon>Herviviricetes</taxon>
        <taxon>Herpesvirales</taxon>
        <taxon>Orthoherpesviridae</taxon>
        <taxon>Alphaherpesvirinae</taxon>
        <taxon>Simplexvirus</taxon>
        <taxon>Simplexvirus macacinealpha1</taxon>
    </lineage>
</organism>
<organismHost>
    <name type="scientific">Homo sapiens</name>
    <name type="common">Human</name>
    <dbReference type="NCBI Taxonomy" id="9606"/>
</organismHost>
<sequence>MGRPASRGSGATEDDEPVSRAAWWTWCVQAGAFVVSALCLVGLLIVAHFFREGFPCFYASAASYGPANDTAEVRGGVAVPPRLDAQSLVGTYAVTATLMLAAAAYVVVGATTARYRRRQDAAELDAAARMVATHATLLGGNACVWLLQITVLLLAHSVSALAHTVYVLHFACLTYFAAHFCTRGVLSGTYLRQVHGLMDVAPTHHRIVGPVRAVMTNALLFGALLCTASAAVSVATIAALNFPLSAPGVLVCLAAAFAALVVLLLAVVEGLLSHYVRVLLGPHVGAIAAAGIAGVTAERYYTDGYYVAETQWPGAQTGVRVTLALVAFFALVMAGVRCVRAYLYHREHRTRFFRHMRDTKRRARSAIRRARGSMRAARGGDPGPARPGAALEPIYSEVRYAGESDVGRDDDSEYTEGEHIYDEVASDPEDVTYARIQHRPRPAEDPEDVTYARVQHRPRPVEEPIYDTVREW</sequence>
<feature type="transmembrane region" description="Helical" evidence="14">
    <location>
        <begin position="21"/>
        <end position="50"/>
    </location>
</feature>
<comment type="function">
    <text evidence="1">Envelope glycoprotein important for virion assembly and egress. Plays a role in the correct incorporation of gH-gL into virion membrane. Directs the glycoprotein N (gN) to the host trans-Golgi network.</text>
</comment>
<feature type="transmembrane region" description="Helical" evidence="14">
    <location>
        <begin position="321"/>
        <end position="343"/>
    </location>
</feature>
<feature type="transmembrane region" description="Helical" evidence="14">
    <location>
        <begin position="246"/>
        <end position="268"/>
    </location>
</feature>
<evidence type="ECO:0000313" key="16">
    <source>
        <dbReference type="Proteomes" id="UP000134119"/>
    </source>
</evidence>
<organismHost>
    <name type="scientific">Macaca fascicularis</name>
    <name type="common">Crab-eating macaque</name>
    <name type="synonym">Cynomolgus monkey</name>
    <dbReference type="NCBI Taxonomy" id="9541"/>
</organismHost>
<keyword evidence="11" id="KW-1015">Disulfide bond</keyword>
<reference evidence="15 16" key="1">
    <citation type="journal article" date="2014" name="Arch. Virol.">
        <title>Genome sequence of a pathogenic isolate of monkey B virus (species Macacine herpesvirus 1).</title>
        <authorList>
            <person name="Ohsawa K."/>
            <person name="Black D."/>
            <person name="Ohsawa M."/>
            <person name="Eberle R."/>
        </authorList>
    </citation>
    <scope>NUCLEOTIDE SEQUENCE [LARGE SCALE GENOMIC DNA]</scope>
    <source>
        <strain evidence="15">E90-136</strain>
    </source>
</reference>
<keyword evidence="8 14" id="KW-1133">Transmembrane helix</keyword>
<keyword evidence="12" id="KW-0325">Glycoprotein</keyword>
<keyword evidence="2" id="KW-1048">Host nucleus</keyword>
<keyword evidence="7 15" id="KW-0261">Viral envelope protein</keyword>
<keyword evidence="4" id="KW-1040">Host Golgi apparatus</keyword>
<protein>
    <submittedName>
        <fullName evidence="15">Envelope glycoprotein M</fullName>
    </submittedName>
</protein>
<dbReference type="GO" id="GO:0019031">
    <property type="term" value="C:viral envelope"/>
    <property type="evidence" value="ECO:0007669"/>
    <property type="project" value="UniProtKB-KW"/>
</dbReference>
<evidence type="ECO:0000256" key="6">
    <source>
        <dbReference type="ARBA" id="ARBA00022870"/>
    </source>
</evidence>
<evidence type="ECO:0000256" key="11">
    <source>
        <dbReference type="ARBA" id="ARBA00023157"/>
    </source>
</evidence>
<keyword evidence="5" id="KW-0946">Virion</keyword>
<dbReference type="EMBL" id="KJ566591">
    <property type="protein sequence ID" value="AIA09503.1"/>
    <property type="molecule type" value="Genomic_DNA"/>
</dbReference>
<evidence type="ECO:0000256" key="10">
    <source>
        <dbReference type="ARBA" id="ARBA00023136"/>
    </source>
</evidence>
<keyword evidence="3 14" id="KW-0812">Transmembrane</keyword>
<feature type="transmembrane region" description="Helical" evidence="14">
    <location>
        <begin position="280"/>
        <end position="301"/>
    </location>
</feature>
<evidence type="ECO:0000256" key="1">
    <source>
        <dbReference type="ARBA" id="ARBA00003017"/>
    </source>
</evidence>
<feature type="region of interest" description="Disordered" evidence="13">
    <location>
        <begin position="369"/>
        <end position="389"/>
    </location>
</feature>
<evidence type="ECO:0000256" key="3">
    <source>
        <dbReference type="ARBA" id="ARBA00022692"/>
    </source>
</evidence>
<feature type="transmembrane region" description="Helical" evidence="14">
    <location>
        <begin position="131"/>
        <end position="154"/>
    </location>
</feature>
<evidence type="ECO:0000256" key="12">
    <source>
        <dbReference type="ARBA" id="ARBA00023180"/>
    </source>
</evidence>
<name>A0A059WI28_CHV1</name>
<accession>A0A059WI28</accession>
<evidence type="ECO:0000313" key="15">
    <source>
        <dbReference type="EMBL" id="AIA09503.1"/>
    </source>
</evidence>
<organismHost>
    <name type="scientific">Macaca nemestrina</name>
    <name type="common">Pig-tailed macaque</name>
    <dbReference type="NCBI Taxonomy" id="9545"/>
</organismHost>
<dbReference type="HAMAP" id="MF_04035">
    <property type="entry name" value="HSV_GM"/>
    <property type="match status" value="1"/>
</dbReference>
<feature type="transmembrane region" description="Helical" evidence="14">
    <location>
        <begin position="89"/>
        <end position="110"/>
    </location>
</feature>
<dbReference type="PRINTS" id="PR00333">
    <property type="entry name" value="HSVINTEGRLMP"/>
</dbReference>
<gene>
    <name evidence="15" type="primary">UL10</name>
</gene>
<dbReference type="Proteomes" id="UP000134119">
    <property type="component" value="Genome"/>
</dbReference>